<reference evidence="5 6" key="1">
    <citation type="journal article" date="2010" name="Stand. Genomic Sci.">
        <title>Complete genome sequence of Spirosoma linguale type strain (1).</title>
        <authorList>
            <person name="Lail K."/>
            <person name="Sikorski J."/>
            <person name="Saunders E."/>
            <person name="Lapidus A."/>
            <person name="Glavina Del Rio T."/>
            <person name="Copeland A."/>
            <person name="Tice H."/>
            <person name="Cheng J.-F."/>
            <person name="Lucas S."/>
            <person name="Nolan M."/>
            <person name="Bruce D."/>
            <person name="Goodwin L."/>
            <person name="Pitluck S."/>
            <person name="Ivanova N."/>
            <person name="Mavromatis K."/>
            <person name="Ovchinnikova G."/>
            <person name="Pati A."/>
            <person name="Chen A."/>
            <person name="Palaniappan K."/>
            <person name="Land M."/>
            <person name="Hauser L."/>
            <person name="Chang Y.-J."/>
            <person name="Jeffries C.D."/>
            <person name="Chain P."/>
            <person name="Brettin T."/>
            <person name="Detter J.C."/>
            <person name="Schuetze A."/>
            <person name="Rohde M."/>
            <person name="Tindall B.J."/>
            <person name="Goeker M."/>
            <person name="Bristow J."/>
            <person name="Eisen J.A."/>
            <person name="Markowitz V."/>
            <person name="Hugenholtz P."/>
            <person name="Kyrpides N.C."/>
            <person name="Klenk H.-P."/>
            <person name="Chen F."/>
        </authorList>
    </citation>
    <scope>NUCLEOTIDE SEQUENCE [LARGE SCALE GENOMIC DNA]</scope>
    <source>
        <strain evidence="6">ATCC 33905 / DSM 74 / LMG 10896 / Claus 1</strain>
    </source>
</reference>
<dbReference type="InterPro" id="IPR050090">
    <property type="entry name" value="Tyrosine_recombinase_XerCD"/>
</dbReference>
<dbReference type="Gene3D" id="1.10.443.10">
    <property type="entry name" value="Intergrase catalytic core"/>
    <property type="match status" value="1"/>
</dbReference>
<evidence type="ECO:0000256" key="1">
    <source>
        <dbReference type="ARBA" id="ARBA00008857"/>
    </source>
</evidence>
<dbReference type="GO" id="GO:0006310">
    <property type="term" value="P:DNA recombination"/>
    <property type="evidence" value="ECO:0007669"/>
    <property type="project" value="UniProtKB-KW"/>
</dbReference>
<dbReference type="STRING" id="504472.Slin_3291"/>
<dbReference type="InterPro" id="IPR013762">
    <property type="entry name" value="Integrase-like_cat_sf"/>
</dbReference>
<organism evidence="5 6">
    <name type="scientific">Spirosoma linguale (strain ATCC 33905 / DSM 74 / LMG 10896 / Claus 1)</name>
    <dbReference type="NCBI Taxonomy" id="504472"/>
    <lineage>
        <taxon>Bacteria</taxon>
        <taxon>Pseudomonadati</taxon>
        <taxon>Bacteroidota</taxon>
        <taxon>Cytophagia</taxon>
        <taxon>Cytophagales</taxon>
        <taxon>Cytophagaceae</taxon>
        <taxon>Spirosoma</taxon>
    </lineage>
</organism>
<comment type="similarity">
    <text evidence="1">Belongs to the 'phage' integrase family.</text>
</comment>
<dbReference type="InterPro" id="IPR010998">
    <property type="entry name" value="Integrase_recombinase_N"/>
</dbReference>
<dbReference type="RefSeq" id="WP_012927825.1">
    <property type="nucleotide sequence ID" value="NC_013730.1"/>
</dbReference>
<gene>
    <name evidence="5" type="ordered locus">Slin_3291</name>
</gene>
<dbReference type="Pfam" id="PF00589">
    <property type="entry name" value="Phage_integrase"/>
    <property type="match status" value="1"/>
</dbReference>
<dbReference type="PANTHER" id="PTHR30349">
    <property type="entry name" value="PHAGE INTEGRASE-RELATED"/>
    <property type="match status" value="1"/>
</dbReference>
<dbReference type="InterPro" id="IPR011010">
    <property type="entry name" value="DNA_brk_join_enz"/>
</dbReference>
<dbReference type="HOGENOM" id="CLU_033139_0_1_10"/>
<dbReference type="InterPro" id="IPR002104">
    <property type="entry name" value="Integrase_catalytic"/>
</dbReference>
<proteinExistence type="inferred from homology"/>
<dbReference type="EMBL" id="CP001769">
    <property type="protein sequence ID" value="ADB39302.1"/>
    <property type="molecule type" value="Genomic_DNA"/>
</dbReference>
<dbReference type="GO" id="GO:0015074">
    <property type="term" value="P:DNA integration"/>
    <property type="evidence" value="ECO:0007669"/>
    <property type="project" value="InterPro"/>
</dbReference>
<name>D2QNB3_SPILD</name>
<dbReference type="KEGG" id="sli:Slin_3291"/>
<sequence length="450" mass="51653">MPITYNIELNSKPDSKGRSSVFIRLHLKGQKPGRVLTTVRIENASKYWSPKQKWTRWIIGHPNREALNQEILNEHDRIKKQVQAWQDAETPGAILTPGQLAERFRAGSSDLYFDWVDQVLDDVKEQAYATYIGKRSAVNAFKSWAGETLPLASVTPVLVRSFQDYLVKTPMAYGGKRKGSTINKMLNRLHIIHQSVLVKTGVSPKKASLLSPWTDIDDLAELRPRKAKLTETTIQNVAALTVDTTRRRVTPVGAFQIWMLEHVLAGMRFSDVLFLRYQNFTTDQDGQPIHLRYEMLKTGNVVSIPILDEGRALLKRYWNEESQPTAFILPYLDSSRPYAKIITHEQYKAASFDVKRRLYNDLAHWNRQVNLCLREVRTVAGLPEKLTNHSARHSFADLARRIMEQDVSLSMYDIQKMLGHNSIITTEVYTKDLQEPDSTKPMFAIFSRKD</sequence>
<dbReference type="Gene3D" id="1.10.150.130">
    <property type="match status" value="1"/>
</dbReference>
<evidence type="ECO:0000259" key="4">
    <source>
        <dbReference type="PROSITE" id="PS51898"/>
    </source>
</evidence>
<accession>D2QNB3</accession>
<dbReference type="Proteomes" id="UP000002028">
    <property type="component" value="Chromosome"/>
</dbReference>
<dbReference type="PANTHER" id="PTHR30349:SF64">
    <property type="entry name" value="PROPHAGE INTEGRASE INTD-RELATED"/>
    <property type="match status" value="1"/>
</dbReference>
<protein>
    <submittedName>
        <fullName evidence="5">Integrase family protein</fullName>
    </submittedName>
</protein>
<dbReference type="PROSITE" id="PS51898">
    <property type="entry name" value="TYR_RECOMBINASE"/>
    <property type="match status" value="1"/>
</dbReference>
<dbReference type="SUPFAM" id="SSF56349">
    <property type="entry name" value="DNA breaking-rejoining enzymes"/>
    <property type="match status" value="1"/>
</dbReference>
<dbReference type="eggNOG" id="COG0582">
    <property type="taxonomic scope" value="Bacteria"/>
</dbReference>
<dbReference type="AlphaFoldDB" id="D2QNB3"/>
<feature type="domain" description="Tyr recombinase" evidence="4">
    <location>
        <begin position="235"/>
        <end position="444"/>
    </location>
</feature>
<dbReference type="GO" id="GO:0003677">
    <property type="term" value="F:DNA binding"/>
    <property type="evidence" value="ECO:0007669"/>
    <property type="project" value="UniProtKB-KW"/>
</dbReference>
<keyword evidence="2" id="KW-0238">DNA-binding</keyword>
<keyword evidence="3" id="KW-0233">DNA recombination</keyword>
<evidence type="ECO:0000313" key="5">
    <source>
        <dbReference type="EMBL" id="ADB39302.1"/>
    </source>
</evidence>
<evidence type="ECO:0000256" key="2">
    <source>
        <dbReference type="ARBA" id="ARBA00023125"/>
    </source>
</evidence>
<keyword evidence="6" id="KW-1185">Reference proteome</keyword>
<evidence type="ECO:0000256" key="3">
    <source>
        <dbReference type="ARBA" id="ARBA00023172"/>
    </source>
</evidence>
<evidence type="ECO:0000313" key="6">
    <source>
        <dbReference type="Proteomes" id="UP000002028"/>
    </source>
</evidence>